<name>A0A1D2MVV8_ORCCI</name>
<dbReference type="AlphaFoldDB" id="A0A1D2MVV8"/>
<dbReference type="EMBL" id="LJIJ01000474">
    <property type="protein sequence ID" value="ODM97082.1"/>
    <property type="molecule type" value="Genomic_DNA"/>
</dbReference>
<keyword evidence="2" id="KW-1185">Reference proteome</keyword>
<evidence type="ECO:0000313" key="1">
    <source>
        <dbReference type="EMBL" id="ODM97082.1"/>
    </source>
</evidence>
<evidence type="ECO:0000313" key="2">
    <source>
        <dbReference type="Proteomes" id="UP000094527"/>
    </source>
</evidence>
<protein>
    <submittedName>
        <fullName evidence="1">Uncharacterized protein</fullName>
    </submittedName>
</protein>
<organism evidence="1 2">
    <name type="scientific">Orchesella cincta</name>
    <name type="common">Springtail</name>
    <name type="synonym">Podura cincta</name>
    <dbReference type="NCBI Taxonomy" id="48709"/>
    <lineage>
        <taxon>Eukaryota</taxon>
        <taxon>Metazoa</taxon>
        <taxon>Ecdysozoa</taxon>
        <taxon>Arthropoda</taxon>
        <taxon>Hexapoda</taxon>
        <taxon>Collembola</taxon>
        <taxon>Entomobryomorpha</taxon>
        <taxon>Entomobryoidea</taxon>
        <taxon>Orchesellidae</taxon>
        <taxon>Orchesellinae</taxon>
        <taxon>Orchesella</taxon>
    </lineage>
</organism>
<reference evidence="1 2" key="1">
    <citation type="journal article" date="2016" name="Genome Biol. Evol.">
        <title>Gene Family Evolution Reflects Adaptation to Soil Environmental Stressors in the Genome of the Collembolan Orchesella cincta.</title>
        <authorList>
            <person name="Faddeeva-Vakhrusheva A."/>
            <person name="Derks M.F."/>
            <person name="Anvar S.Y."/>
            <person name="Agamennone V."/>
            <person name="Suring W."/>
            <person name="Smit S."/>
            <person name="van Straalen N.M."/>
            <person name="Roelofs D."/>
        </authorList>
    </citation>
    <scope>NUCLEOTIDE SEQUENCE [LARGE SCALE GENOMIC DNA]</scope>
    <source>
        <tissue evidence="1">Mixed pool</tissue>
    </source>
</reference>
<gene>
    <name evidence="1" type="ORF">Ocin01_09595</name>
</gene>
<sequence length="271" mass="29937">MMDKDHIYSDVPLPLLEVISEAETDEIENFSRGSSLPGFAEETQDDFEETMMSEEQGSNETIVQANEGIANMISVETTMVHNPKTYGTVEEVTFSNSNSQKTQLPTFRTFYETDESELEPTESVESVVLRPTHANQAEIVLSESKSPAQALNIENARSQSEVVVLDIDLSKPQESHACGDIPIQINLTENNNLVGSDVESEIDAQNQNSYTDTESDFQFLPQRTESLTKAIEQKERPTNGATGNQSAADENIEEVELDKQGCSCAKLCVIT</sequence>
<accession>A0A1D2MVV8</accession>
<dbReference type="Proteomes" id="UP000094527">
    <property type="component" value="Unassembled WGS sequence"/>
</dbReference>
<proteinExistence type="predicted"/>
<comment type="caution">
    <text evidence="1">The sequence shown here is derived from an EMBL/GenBank/DDBJ whole genome shotgun (WGS) entry which is preliminary data.</text>
</comment>